<dbReference type="EMBL" id="VJMJ01000101">
    <property type="protein sequence ID" value="KAF0735132.1"/>
    <property type="molecule type" value="Genomic_DNA"/>
</dbReference>
<accession>A0A6G0X5J6</accession>
<gene>
    <name evidence="1" type="ORF">Ae201684_008344</name>
</gene>
<evidence type="ECO:0000313" key="1">
    <source>
        <dbReference type="EMBL" id="KAF0735132.1"/>
    </source>
</evidence>
<protein>
    <submittedName>
        <fullName evidence="1">Uncharacterized protein</fullName>
    </submittedName>
</protein>
<proteinExistence type="predicted"/>
<evidence type="ECO:0000313" key="2">
    <source>
        <dbReference type="Proteomes" id="UP000481153"/>
    </source>
</evidence>
<comment type="caution">
    <text evidence="1">The sequence shown here is derived from an EMBL/GenBank/DDBJ whole genome shotgun (WGS) entry which is preliminary data.</text>
</comment>
<keyword evidence="2" id="KW-1185">Reference proteome</keyword>
<dbReference type="Proteomes" id="UP000481153">
    <property type="component" value="Unassembled WGS sequence"/>
</dbReference>
<organism evidence="1 2">
    <name type="scientific">Aphanomyces euteiches</name>
    <dbReference type="NCBI Taxonomy" id="100861"/>
    <lineage>
        <taxon>Eukaryota</taxon>
        <taxon>Sar</taxon>
        <taxon>Stramenopiles</taxon>
        <taxon>Oomycota</taxon>
        <taxon>Saprolegniomycetes</taxon>
        <taxon>Saprolegniales</taxon>
        <taxon>Verrucalvaceae</taxon>
        <taxon>Aphanomyces</taxon>
    </lineage>
</organism>
<reference evidence="1 2" key="1">
    <citation type="submission" date="2019-07" db="EMBL/GenBank/DDBJ databases">
        <title>Genomics analysis of Aphanomyces spp. identifies a new class of oomycete effector associated with host adaptation.</title>
        <authorList>
            <person name="Gaulin E."/>
        </authorList>
    </citation>
    <scope>NUCLEOTIDE SEQUENCE [LARGE SCALE GENOMIC DNA]</scope>
    <source>
        <strain evidence="1 2">ATCC 201684</strain>
    </source>
</reference>
<sequence>MHFQIRADMTTRAAAAQAPSRRREVSWNDSSHACCANARLMKSCFHRVVRRKWPRMPHLHRRRGSFRENTSTSKHNAWVESKCLSHDEKCANEDVLWSFMTRLKSCRLLVAVDEQQRLKLACMPTQFQQAKPRRALIQDLQSELRVHRSAIESPRPRYDRHSVTIRRAQSKFVGVMTSGH</sequence>
<name>A0A6G0X5J6_9STRA</name>
<dbReference type="AlphaFoldDB" id="A0A6G0X5J6"/>